<dbReference type="RefSeq" id="WP_109358863.1">
    <property type="nucleotide sequence ID" value="NZ_QFRJ01000003.1"/>
</dbReference>
<name>A0A2U2XE44_9FLAO</name>
<dbReference type="AlphaFoldDB" id="A0A2U2XE44"/>
<evidence type="ECO:0000313" key="3">
    <source>
        <dbReference type="EMBL" id="PWH86055.1"/>
    </source>
</evidence>
<feature type="domain" description="Secretion system C-terminal sorting" evidence="2">
    <location>
        <begin position="127"/>
        <end position="201"/>
    </location>
</feature>
<protein>
    <recommendedName>
        <fullName evidence="2">Secretion system C-terminal sorting domain-containing protein</fullName>
    </recommendedName>
</protein>
<keyword evidence="1" id="KW-0732">Signal</keyword>
<dbReference type="Pfam" id="PF18962">
    <property type="entry name" value="Por_Secre_tail"/>
    <property type="match status" value="1"/>
</dbReference>
<reference evidence="3 4" key="1">
    <citation type="submission" date="2018-05" db="EMBL/GenBank/DDBJ databases">
        <title>Brumimicrobium oceani sp. nov., isolated from coastal sediment.</title>
        <authorList>
            <person name="Kou Y."/>
        </authorList>
    </citation>
    <scope>NUCLEOTIDE SEQUENCE [LARGE SCALE GENOMIC DNA]</scope>
    <source>
        <strain evidence="3 4">C305</strain>
    </source>
</reference>
<dbReference type="InterPro" id="IPR026444">
    <property type="entry name" value="Secre_tail"/>
</dbReference>
<dbReference type="OrthoDB" id="1274819at2"/>
<dbReference type="NCBIfam" id="TIGR04183">
    <property type="entry name" value="Por_Secre_tail"/>
    <property type="match status" value="1"/>
</dbReference>
<dbReference type="EMBL" id="QFRJ01000003">
    <property type="protein sequence ID" value="PWH86055.1"/>
    <property type="molecule type" value="Genomic_DNA"/>
</dbReference>
<proteinExistence type="predicted"/>
<reference evidence="3 4" key="2">
    <citation type="submission" date="2018-05" db="EMBL/GenBank/DDBJ databases">
        <authorList>
            <person name="Lanie J.A."/>
            <person name="Ng W.-L."/>
            <person name="Kazmierczak K.M."/>
            <person name="Andrzejewski T.M."/>
            <person name="Davidsen T.M."/>
            <person name="Wayne K.J."/>
            <person name="Tettelin H."/>
            <person name="Glass J.I."/>
            <person name="Rusch D."/>
            <person name="Podicherti R."/>
            <person name="Tsui H.-C.T."/>
            <person name="Winkler M.E."/>
        </authorList>
    </citation>
    <scope>NUCLEOTIDE SEQUENCE [LARGE SCALE GENOMIC DNA]</scope>
    <source>
        <strain evidence="3 4">C305</strain>
    </source>
</reference>
<evidence type="ECO:0000259" key="2">
    <source>
        <dbReference type="Pfam" id="PF18962"/>
    </source>
</evidence>
<accession>A0A2U2XE44</accession>
<evidence type="ECO:0000313" key="4">
    <source>
        <dbReference type="Proteomes" id="UP000245370"/>
    </source>
</evidence>
<dbReference type="Proteomes" id="UP000245370">
    <property type="component" value="Unassembled WGS sequence"/>
</dbReference>
<gene>
    <name evidence="3" type="ORF">DIT68_05730</name>
</gene>
<sequence>MIVIFGRKQLIQSDSILDDIYLNISEYQILNTQQEMLDFYTFKKYILSITDSSGIVKGLNDQQVFDLINFSEELTGRARVQAQNLLCFFEGLCESPVVIFDSESKSMQQNFSPKTEMIFESLDDVRIIPNPNRGAFIVELSEHSEIKTLEVFSIDGKILNFKSEKLSNSSSRIQVETPVKGLYWLIVNTVKGINYSTKFVIK</sequence>
<keyword evidence="4" id="KW-1185">Reference proteome</keyword>
<comment type="caution">
    <text evidence="3">The sequence shown here is derived from an EMBL/GenBank/DDBJ whole genome shotgun (WGS) entry which is preliminary data.</text>
</comment>
<organism evidence="3 4">
    <name type="scientific">Brumimicrobium oceani</name>
    <dbReference type="NCBI Taxonomy" id="2100725"/>
    <lineage>
        <taxon>Bacteria</taxon>
        <taxon>Pseudomonadati</taxon>
        <taxon>Bacteroidota</taxon>
        <taxon>Flavobacteriia</taxon>
        <taxon>Flavobacteriales</taxon>
        <taxon>Crocinitomicaceae</taxon>
        <taxon>Brumimicrobium</taxon>
    </lineage>
</organism>
<evidence type="ECO:0000256" key="1">
    <source>
        <dbReference type="ARBA" id="ARBA00022729"/>
    </source>
</evidence>